<feature type="coiled-coil region" evidence="8">
    <location>
        <begin position="1051"/>
        <end position="1186"/>
    </location>
</feature>
<dbReference type="GO" id="GO:0000278">
    <property type="term" value="P:mitotic cell cycle"/>
    <property type="evidence" value="ECO:0007669"/>
    <property type="project" value="TreeGrafter"/>
</dbReference>
<feature type="coiled-coil region" evidence="8">
    <location>
        <begin position="837"/>
        <end position="1011"/>
    </location>
</feature>
<feature type="coiled-coil region" evidence="8">
    <location>
        <begin position="2296"/>
        <end position="2337"/>
    </location>
</feature>
<feature type="region of interest" description="Disordered" evidence="9">
    <location>
        <begin position="2381"/>
        <end position="2421"/>
    </location>
</feature>
<evidence type="ECO:0000313" key="10">
    <source>
        <dbReference type="EMBL" id="CAH1796064.1"/>
    </source>
</evidence>
<proteinExistence type="inferred from homology"/>
<evidence type="ECO:0000256" key="4">
    <source>
        <dbReference type="ARBA" id="ARBA00023054"/>
    </source>
</evidence>
<evidence type="ECO:0000256" key="5">
    <source>
        <dbReference type="ARBA" id="ARBA00023175"/>
    </source>
</evidence>
<keyword evidence="6" id="KW-0206">Cytoskeleton</keyword>
<feature type="coiled-coil region" evidence="8">
    <location>
        <begin position="1510"/>
        <end position="1541"/>
    </location>
</feature>
<dbReference type="Pfam" id="PF00225">
    <property type="entry name" value="Kinesin"/>
    <property type="match status" value="1"/>
</dbReference>
<feature type="binding site" evidence="7">
    <location>
        <begin position="84"/>
        <end position="91"/>
    </location>
    <ligand>
        <name>ATP</name>
        <dbReference type="ChEBI" id="CHEBI:30616"/>
    </ligand>
</feature>
<dbReference type="SUPFAM" id="SSF52540">
    <property type="entry name" value="P-loop containing nucleoside triphosphate hydrolases"/>
    <property type="match status" value="1"/>
</dbReference>
<evidence type="ECO:0000256" key="9">
    <source>
        <dbReference type="SAM" id="MobiDB-lite"/>
    </source>
</evidence>
<dbReference type="Gene3D" id="3.40.850.10">
    <property type="entry name" value="Kinesin motor domain"/>
    <property type="match status" value="1"/>
</dbReference>
<feature type="coiled-coil region" evidence="8">
    <location>
        <begin position="1239"/>
        <end position="1315"/>
    </location>
</feature>
<dbReference type="InterPro" id="IPR036961">
    <property type="entry name" value="Kinesin_motor_dom_sf"/>
</dbReference>
<keyword evidence="3 7" id="KW-0067">ATP-binding</keyword>
<feature type="region of interest" description="Disordered" evidence="9">
    <location>
        <begin position="388"/>
        <end position="463"/>
    </location>
</feature>
<evidence type="ECO:0000256" key="2">
    <source>
        <dbReference type="ARBA" id="ARBA00022741"/>
    </source>
</evidence>
<feature type="compositionally biased region" description="Basic and acidic residues" evidence="9">
    <location>
        <begin position="2411"/>
        <end position="2421"/>
    </location>
</feature>
<keyword evidence="6" id="KW-0963">Cytoplasm</keyword>
<evidence type="ECO:0000313" key="11">
    <source>
        <dbReference type="Proteomes" id="UP000749559"/>
    </source>
</evidence>
<comment type="similarity">
    <text evidence="7">Belongs to the TRAFAC class myosin-kinesin ATPase superfamily. Kinesin family.</text>
</comment>
<dbReference type="InterPro" id="IPR019821">
    <property type="entry name" value="Kinesin_motor_CS"/>
</dbReference>
<dbReference type="PANTHER" id="PTHR47968">
    <property type="entry name" value="CENTROMERE PROTEIN E"/>
    <property type="match status" value="1"/>
</dbReference>
<organism evidence="10 11">
    <name type="scientific">Owenia fusiformis</name>
    <name type="common">Polychaete worm</name>
    <dbReference type="NCBI Taxonomy" id="6347"/>
    <lineage>
        <taxon>Eukaryota</taxon>
        <taxon>Metazoa</taxon>
        <taxon>Spiralia</taxon>
        <taxon>Lophotrochozoa</taxon>
        <taxon>Annelida</taxon>
        <taxon>Polychaeta</taxon>
        <taxon>Sedentaria</taxon>
        <taxon>Canalipalpata</taxon>
        <taxon>Sabellida</taxon>
        <taxon>Oweniida</taxon>
        <taxon>Oweniidae</taxon>
        <taxon>Owenia</taxon>
    </lineage>
</organism>
<dbReference type="EMBL" id="CAIIXF020000010">
    <property type="protein sequence ID" value="CAH1796064.1"/>
    <property type="molecule type" value="Genomic_DNA"/>
</dbReference>
<dbReference type="GO" id="GO:0003777">
    <property type="term" value="F:microtubule motor activity"/>
    <property type="evidence" value="ECO:0007669"/>
    <property type="project" value="InterPro"/>
</dbReference>
<dbReference type="GO" id="GO:0008017">
    <property type="term" value="F:microtubule binding"/>
    <property type="evidence" value="ECO:0007669"/>
    <property type="project" value="InterPro"/>
</dbReference>
<feature type="coiled-coil region" evidence="8">
    <location>
        <begin position="335"/>
        <end position="388"/>
    </location>
</feature>
<keyword evidence="4 8" id="KW-0175">Coiled coil</keyword>
<dbReference type="Proteomes" id="UP000749559">
    <property type="component" value="Unassembled WGS sequence"/>
</dbReference>
<keyword evidence="2 7" id="KW-0547">Nucleotide-binding</keyword>
<evidence type="ECO:0000256" key="1">
    <source>
        <dbReference type="ARBA" id="ARBA00004245"/>
    </source>
</evidence>
<feature type="coiled-coil region" evidence="8">
    <location>
        <begin position="764"/>
        <end position="812"/>
    </location>
</feature>
<accession>A0A8J1TWG5</accession>
<feature type="coiled-coil region" evidence="8">
    <location>
        <begin position="576"/>
        <end position="691"/>
    </location>
</feature>
<feature type="region of interest" description="Disordered" evidence="9">
    <location>
        <begin position="2110"/>
        <end position="2130"/>
    </location>
</feature>
<dbReference type="GO" id="GO:0007018">
    <property type="term" value="P:microtubule-based movement"/>
    <property type="evidence" value="ECO:0007669"/>
    <property type="project" value="InterPro"/>
</dbReference>
<gene>
    <name evidence="10" type="ORF">OFUS_LOCUS20516</name>
</gene>
<feature type="coiled-coil region" evidence="8">
    <location>
        <begin position="1348"/>
        <end position="1424"/>
    </location>
</feature>
<evidence type="ECO:0000256" key="6">
    <source>
        <dbReference type="ARBA" id="ARBA00023212"/>
    </source>
</evidence>
<dbReference type="GO" id="GO:0005874">
    <property type="term" value="C:microtubule"/>
    <property type="evidence" value="ECO:0007669"/>
    <property type="project" value="TreeGrafter"/>
</dbReference>
<dbReference type="SMART" id="SM00129">
    <property type="entry name" value="KISc"/>
    <property type="match status" value="1"/>
</dbReference>
<dbReference type="InterPro" id="IPR001752">
    <property type="entry name" value="Kinesin_motor_dom"/>
</dbReference>
<evidence type="ECO:0000256" key="3">
    <source>
        <dbReference type="ARBA" id="ARBA00022840"/>
    </source>
</evidence>
<evidence type="ECO:0000256" key="7">
    <source>
        <dbReference type="PROSITE-ProRule" id="PRU00283"/>
    </source>
</evidence>
<dbReference type="PROSITE" id="PS00411">
    <property type="entry name" value="KINESIN_MOTOR_1"/>
    <property type="match status" value="1"/>
</dbReference>
<feature type="region of interest" description="Disordered" evidence="9">
    <location>
        <begin position="2258"/>
        <end position="2287"/>
    </location>
</feature>
<evidence type="ECO:0000256" key="8">
    <source>
        <dbReference type="SAM" id="Coils"/>
    </source>
</evidence>
<dbReference type="GO" id="GO:0005524">
    <property type="term" value="F:ATP binding"/>
    <property type="evidence" value="ECO:0007669"/>
    <property type="project" value="UniProtKB-UniRule"/>
</dbReference>
<keyword evidence="5 7" id="KW-0505">Motor protein</keyword>
<feature type="coiled-coil region" evidence="8">
    <location>
        <begin position="1568"/>
        <end position="1841"/>
    </location>
</feature>
<dbReference type="InterPro" id="IPR027417">
    <property type="entry name" value="P-loop_NTPase"/>
</dbReference>
<protein>
    <submittedName>
        <fullName evidence="10">Uncharacterized protein</fullName>
    </submittedName>
</protein>
<dbReference type="InterPro" id="IPR027640">
    <property type="entry name" value="Kinesin-like_fam"/>
</dbReference>
<dbReference type="FunFam" id="3.40.850.10:FF:000177">
    <property type="entry name" value="Kinesin-like protein"/>
    <property type="match status" value="1"/>
</dbReference>
<dbReference type="PRINTS" id="PR00380">
    <property type="entry name" value="KINESINHEAVY"/>
</dbReference>
<comment type="subcellular location">
    <subcellularLocation>
        <location evidence="1">Cytoplasm</location>
        <location evidence="1">Cytoskeleton</location>
    </subcellularLocation>
</comment>
<dbReference type="PROSITE" id="PS50067">
    <property type="entry name" value="KINESIN_MOTOR_2"/>
    <property type="match status" value="1"/>
</dbReference>
<feature type="compositionally biased region" description="Polar residues" evidence="9">
    <location>
        <begin position="2386"/>
        <end position="2404"/>
    </location>
</feature>
<dbReference type="PANTHER" id="PTHR47968:SF75">
    <property type="entry name" value="CENTROMERE-ASSOCIATED PROTEIN E"/>
    <property type="match status" value="1"/>
</dbReference>
<keyword evidence="11" id="KW-1185">Reference proteome</keyword>
<sequence length="2421" mass="281620">MTDNIKVVVRVRPLIQRESGSKTHWVANNNYIAVKDKENDPKDCYYFDNVFDQVETTQDIYDTVAKPVVLGATAGFNGTMFAYGQTASGKTFTMSGSMFQPGIIRLALEDIFDTVQSEPNREYLIRMSFMEIYNERISDLLESDGSDANVNIQVLQDEEGGIHIAGLTENIIKSTDQALSYISSGEKRRHYGVTNMNERSSRSHTIFQVIIESKLREQMGEEEAVTVAQLNLVDLAGSENARDTGATGERLREGGQINKSLLMLGDVIRKLTEGEKHIPYRSSKLTRILQNALGGNSRTAIICNVTPAALDETKSTLRFASNAKKIKTAAKKNEVMNDQALLKRYKEEIEALKKHLEQDGITEIKSENNELRSQLLKQSERMEELKNAFVNNLNPEKEDSKPKKKDRRQTWCPGRSGRVSLAPVVPLSPSTTQNILSSTAMASPPSSPPLQWQNKGRSLDTRTKRWSNGDAIIEEEWDDGNFLDELLGDKNKECEKCAKLQAELDAEAKNAQNIADFDELIFERQQTLAELDEKIIMRETQLAEDSGKNDDVADSTKNDEVIVQLKEMLKLSGDEVDSLQHQILELQSLYETAKCELKQKESDFKELEEFTRLEKEMLEQSFSTQEKLEILKTEVSESEAKYLESKEAFERETEAKVKAAIEPFKSLPQEIESLQAVLDMRNQEIRDLKAKQFEVEKKNESRAVEHDVTLDTTVDTRHVHFQDTSAMDLASELAMAQQMAPSSGGLDLASELAMADNKMEDSTRDDSEEIIQSLKDDLKRSEKIIQDLTEKLNEITEQVNLNKDDLENNKQQIVEGENKIAEYGLKIAEYESKLEGHETMKLQFENLNIQLSEAQLELEILQSQQVNSKDDSSDGKLQQSILDVAHLESSIEKERRRSEVTLQEKEKVEKQLDFSKQHVEDLETVVKELQEEAEVMQKKLDAESQLLADATQQLNDALKQLEDKETQQRDQDVQDPFSGSDKRMYMMENRLKEEVKEHNVLREQYQKLVQESSQSKSKILCDENRDLDQQKRLKEVKNARQESIAQFAKTNKENSDLIEQLNKELHEVRCQLQKSKSEEEMASHKLLKYQDDIKNLQKEVRTLEDLHQEHHNNARKQEMNPDKMAQKIKQLSLNLDLTKQKMEKFELQNKTLQEKMKKCENAQFERNDLQRQLRDIQHYYEKEKEQHAIVRQNYVTVNGELAELRLTNTLGKEKLAQMEETIASQKAKLLNSVTDDDLEKRDTEKKQELEIQIKQMREEEKSTYEKLLETRTKSLQEEHDREVLQKLNSERESVEADFQQKMAALKSQIEKEEREHWETVLEKHVVKERESLQIEWENKLDNEKDCLMLDYEAKMNEMMRKIETQENEQKQNWEKIMENRLAKEREIMENEQETKLDAQKEDLVSEYELKIVELTEKIHLDEKQQWEAILEKKLQSQKDELQTEWETKLETEQANLERQWEQKLMDEIQRIQESSTNNEMFNFEVKLQDQKIKLQDEFSEKLSEEKENFLRSLDEKLESQRAQLSEEFAQKENNVREMLNTEKENELSTIIEKYELELSEKSSLNEMVLNKTEEIANLGAKFEELETQKLEVETQKIEIEILKDELEQQNTELISQVTDLKEQITTLNKPEEIANLEVKYEELETQKLEIETQKVEIEILKDELEQQNIELVSQIADLKKEMMTLKSENNDDAFVSLEERLGSKTEEFDKLQAEFEELQAHFKEYEIVLEEQKSKLENQKSEIIELQSLREKTSKLEDFEELITRNQELEQKLKQFETELHDLEVEKLKIEEENSKLKEQTLKPEELEILTAELNTVKEELSRVNQNLEDQQNQFNEATVKIYEESEERENGLRNEHSIELTRIRSEFEEKIAALTNENNAANAIDIEEDYKLQIQELKLEQEVILQELQARQERQLEAKENELKELKKTIEDAEAEHFEEKKHIIEAIEHAQELEIKLEEMSMELKNEKQTSAQALQQLKLLQESKSLSDTTKTLQEQLESQQLGNSETQRKLGEEQIKLQKLQLQLENQKKYYETDIKGLNAQIAKVQEVCEELDSQLEAEKSAHEKTMTQLKSKCKQIEEASAKYSERLKHMETCCEESDKELEEERLEHEKTKNQLKTKAKQMEDSQAKFRERLKHMEDCCEESDKELNEEKAQTTSLRKDLEQLEIKFLRIQVEQKGRNPSGATDENLKAKVNTMEQEIVEKNLKINRLETKLIKESWKEELAAKEDDIRYLREQVKTANLKVRQLREQLTRQDDSIMSESNQPKVAPIKQEPGSDGHYGSGSGAVSSTVIYTLEAKIMRLERDNKALKIKCDTLQKEYSKYKDDYDKKNKENTRLKSYIKTSADTTGMNCSSTQTTPARAKPTSKALAATPSKFGFPALRTSNQNSPSYWDQFNNTHIETNDDFEAGKDEQCKQQ</sequence>
<comment type="caution">
    <text evidence="10">The sequence shown here is derived from an EMBL/GenBank/DDBJ whole genome shotgun (WGS) entry which is preliminary data.</text>
</comment>
<feature type="compositionally biased region" description="Polar residues" evidence="9">
    <location>
        <begin position="428"/>
        <end position="441"/>
    </location>
</feature>
<name>A0A8J1TWG5_OWEFU</name>
<reference evidence="10" key="1">
    <citation type="submission" date="2022-03" db="EMBL/GenBank/DDBJ databases">
        <authorList>
            <person name="Martin C."/>
        </authorList>
    </citation>
    <scope>NUCLEOTIDE SEQUENCE</scope>
</reference>